<dbReference type="Proteomes" id="UP001055115">
    <property type="component" value="Unassembled WGS sequence"/>
</dbReference>
<name>A0AA37P9L8_9PEZI</name>
<dbReference type="AlphaFoldDB" id="A0AA37P9L8"/>
<protein>
    <submittedName>
        <fullName evidence="1">Uncharacterized protein</fullName>
    </submittedName>
</protein>
<organism evidence="1 2">
    <name type="scientific">Colletotrichum spaethianum</name>
    <dbReference type="NCBI Taxonomy" id="700344"/>
    <lineage>
        <taxon>Eukaryota</taxon>
        <taxon>Fungi</taxon>
        <taxon>Dikarya</taxon>
        <taxon>Ascomycota</taxon>
        <taxon>Pezizomycotina</taxon>
        <taxon>Sordariomycetes</taxon>
        <taxon>Hypocreomycetidae</taxon>
        <taxon>Glomerellales</taxon>
        <taxon>Glomerellaceae</taxon>
        <taxon>Colletotrichum</taxon>
        <taxon>Colletotrichum spaethianum species complex</taxon>
    </lineage>
</organism>
<dbReference type="RefSeq" id="XP_049130524.1">
    <property type="nucleotide sequence ID" value="XM_049274567.1"/>
</dbReference>
<proteinExistence type="predicted"/>
<sequence length="67" mass="7087">MAAQRLLAADGGLVGARAKRHGEDAAQKLWASLGSATKVHRKWPSVPKTSIAHAANPVGLILRHRDA</sequence>
<dbReference type="GeneID" id="73329157"/>
<evidence type="ECO:0000313" key="1">
    <source>
        <dbReference type="EMBL" id="GKT48174.1"/>
    </source>
</evidence>
<reference evidence="1 2" key="1">
    <citation type="submission" date="2022-03" db="EMBL/GenBank/DDBJ databases">
        <title>Genome data of Colletotrichum spp.</title>
        <authorList>
            <person name="Utami Y.D."/>
            <person name="Hiruma K."/>
        </authorList>
    </citation>
    <scope>NUCLEOTIDE SEQUENCE [LARGE SCALE GENOMIC DNA]</scope>
    <source>
        <strain evidence="1 2">MAFF 239500</strain>
    </source>
</reference>
<dbReference type="EMBL" id="BQXU01000022">
    <property type="protein sequence ID" value="GKT48174.1"/>
    <property type="molecule type" value="Genomic_DNA"/>
</dbReference>
<evidence type="ECO:0000313" key="2">
    <source>
        <dbReference type="Proteomes" id="UP001055115"/>
    </source>
</evidence>
<accession>A0AA37P9L8</accession>
<comment type="caution">
    <text evidence="1">The sequence shown here is derived from an EMBL/GenBank/DDBJ whole genome shotgun (WGS) entry which is preliminary data.</text>
</comment>
<keyword evidence="2" id="KW-1185">Reference proteome</keyword>
<gene>
    <name evidence="1" type="ORF">ColSpa_08355</name>
</gene>